<evidence type="ECO:0000313" key="1">
    <source>
        <dbReference type="EMBL" id="MFM0642262.1"/>
    </source>
</evidence>
<sequence>MDDLPDREEQMTQPLRMLPLVAKYTGAGDLTVEANFVWAPAPGSTDPNQVPASECVIDRASIAPAISGKPDIAQNAMAASAFAAPC</sequence>
<reference evidence="1 2" key="1">
    <citation type="journal article" date="2024" name="Chem. Sci.">
        <title>Discovery of megapolipeptins by genome mining of a Burkholderiales bacteria collection.</title>
        <authorList>
            <person name="Paulo B.S."/>
            <person name="Recchia M.J.J."/>
            <person name="Lee S."/>
            <person name="Fergusson C.H."/>
            <person name="Romanowski S.B."/>
            <person name="Hernandez A."/>
            <person name="Krull N."/>
            <person name="Liu D.Y."/>
            <person name="Cavanagh H."/>
            <person name="Bos A."/>
            <person name="Gray C.A."/>
            <person name="Murphy B.T."/>
            <person name="Linington R.G."/>
            <person name="Eustaquio A.S."/>
        </authorList>
    </citation>
    <scope>NUCLEOTIDE SEQUENCE [LARGE SCALE GENOMIC DNA]</scope>
    <source>
        <strain evidence="1 2">RL17-338-BIC-A</strain>
    </source>
</reference>
<evidence type="ECO:0000313" key="2">
    <source>
        <dbReference type="Proteomes" id="UP001629432"/>
    </source>
</evidence>
<dbReference type="RefSeq" id="WP_408232088.1">
    <property type="nucleotide sequence ID" value="NZ_JAQQCF010000063.1"/>
</dbReference>
<proteinExistence type="predicted"/>
<dbReference type="Proteomes" id="UP001629432">
    <property type="component" value="Unassembled WGS sequence"/>
</dbReference>
<organism evidence="1 2">
    <name type="scientific">Paraburkholderia metrosideri</name>
    <dbReference type="NCBI Taxonomy" id="580937"/>
    <lineage>
        <taxon>Bacteria</taxon>
        <taxon>Pseudomonadati</taxon>
        <taxon>Pseudomonadota</taxon>
        <taxon>Betaproteobacteria</taxon>
        <taxon>Burkholderiales</taxon>
        <taxon>Burkholderiaceae</taxon>
        <taxon>Paraburkholderia</taxon>
    </lineage>
</organism>
<gene>
    <name evidence="1" type="ORF">PQQ63_36875</name>
</gene>
<dbReference type="EMBL" id="JAQQCF010000063">
    <property type="protein sequence ID" value="MFM0642262.1"/>
    <property type="molecule type" value="Genomic_DNA"/>
</dbReference>
<keyword evidence="2" id="KW-1185">Reference proteome</keyword>
<accession>A0ABW9E5H5</accession>
<protein>
    <submittedName>
        <fullName evidence="1">Uncharacterized protein</fullName>
    </submittedName>
</protein>
<comment type="caution">
    <text evidence="1">The sequence shown here is derived from an EMBL/GenBank/DDBJ whole genome shotgun (WGS) entry which is preliminary data.</text>
</comment>
<name>A0ABW9E5H5_9BURK</name>